<feature type="chain" id="PRO_5046195698" description="Lipoprotein" evidence="1">
    <location>
        <begin position="23"/>
        <end position="96"/>
    </location>
</feature>
<accession>A0ABU1RTP7</accession>
<protein>
    <recommendedName>
        <fullName evidence="4">Lipoprotein</fullName>
    </recommendedName>
</protein>
<keyword evidence="1" id="KW-0732">Signal</keyword>
<dbReference type="RefSeq" id="WP_310093603.1">
    <property type="nucleotide sequence ID" value="NZ_JAVDTT010000002.1"/>
</dbReference>
<dbReference type="EMBL" id="JAVDTT010000002">
    <property type="protein sequence ID" value="MDR6842144.1"/>
    <property type="molecule type" value="Genomic_DNA"/>
</dbReference>
<keyword evidence="3" id="KW-1185">Reference proteome</keyword>
<evidence type="ECO:0008006" key="4">
    <source>
        <dbReference type="Google" id="ProtNLM"/>
    </source>
</evidence>
<dbReference type="Proteomes" id="UP001254759">
    <property type="component" value="Unassembled WGS sequence"/>
</dbReference>
<comment type="caution">
    <text evidence="2">The sequence shown here is derived from an EMBL/GenBank/DDBJ whole genome shotgun (WGS) entry which is preliminary data.</text>
</comment>
<evidence type="ECO:0000313" key="3">
    <source>
        <dbReference type="Proteomes" id="UP001254759"/>
    </source>
</evidence>
<organism evidence="2 3">
    <name type="scientific">Pseudoxanthomonas sacheonensis</name>
    <dbReference type="NCBI Taxonomy" id="443615"/>
    <lineage>
        <taxon>Bacteria</taxon>
        <taxon>Pseudomonadati</taxon>
        <taxon>Pseudomonadota</taxon>
        <taxon>Gammaproteobacteria</taxon>
        <taxon>Lysobacterales</taxon>
        <taxon>Lysobacteraceae</taxon>
        <taxon>Pseudoxanthomonas</taxon>
    </lineage>
</organism>
<name>A0ABU1RTP7_9GAMM</name>
<proteinExistence type="predicted"/>
<reference evidence="2 3" key="1">
    <citation type="submission" date="2023-07" db="EMBL/GenBank/DDBJ databases">
        <title>Sorghum-associated microbial communities from plants grown in Nebraska, USA.</title>
        <authorList>
            <person name="Schachtman D."/>
        </authorList>
    </citation>
    <scope>NUCLEOTIDE SEQUENCE [LARGE SCALE GENOMIC DNA]</scope>
    <source>
        <strain evidence="2 3">BE107</strain>
    </source>
</reference>
<dbReference type="PROSITE" id="PS51257">
    <property type="entry name" value="PROKAR_LIPOPROTEIN"/>
    <property type="match status" value="1"/>
</dbReference>
<sequence length="96" mass="10144">MSLSRITLAVAISALATGCAGIATRTNTLSDERILSETSGAIGYQPADVTLLSRRTEGVNTYVELKTKDGKQYSCIVNGGNLFSMGMTNPPVCNKK</sequence>
<evidence type="ECO:0000256" key="1">
    <source>
        <dbReference type="SAM" id="SignalP"/>
    </source>
</evidence>
<gene>
    <name evidence="2" type="ORF">J2W94_002429</name>
</gene>
<feature type="signal peptide" evidence="1">
    <location>
        <begin position="1"/>
        <end position="22"/>
    </location>
</feature>
<evidence type="ECO:0000313" key="2">
    <source>
        <dbReference type="EMBL" id="MDR6842144.1"/>
    </source>
</evidence>